<dbReference type="InterPro" id="IPR008269">
    <property type="entry name" value="Lon_proteolytic"/>
</dbReference>
<organism evidence="5 6">
    <name type="scientific">Halolactibacillus halophilus</name>
    <dbReference type="NCBI Taxonomy" id="306540"/>
    <lineage>
        <taxon>Bacteria</taxon>
        <taxon>Bacillati</taxon>
        <taxon>Bacillota</taxon>
        <taxon>Bacilli</taxon>
        <taxon>Bacillales</taxon>
        <taxon>Bacillaceae</taxon>
        <taxon>Halolactibacillus</taxon>
    </lineage>
</organism>
<protein>
    <recommendedName>
        <fullName evidence="1">endopeptidase La</fullName>
        <ecNumber evidence="1">3.4.21.53</ecNumber>
    </recommendedName>
</protein>
<dbReference type="SMART" id="SM00228">
    <property type="entry name" value="PDZ"/>
    <property type="match status" value="1"/>
</dbReference>
<evidence type="ECO:0000313" key="6">
    <source>
        <dbReference type="Proteomes" id="UP000242243"/>
    </source>
</evidence>
<keyword evidence="1" id="KW-0645">Protease</keyword>
<comment type="catalytic activity">
    <reaction evidence="1">
        <text>Hydrolysis of proteins in presence of ATP.</text>
        <dbReference type="EC" id="3.4.21.53"/>
    </reaction>
</comment>
<keyword evidence="2" id="KW-1133">Transmembrane helix</keyword>
<proteinExistence type="inferred from homology"/>
<gene>
    <name evidence="5" type="ORF">SAMN05421839_14118</name>
</gene>
<feature type="active site" evidence="1">
    <location>
        <position position="290"/>
    </location>
</feature>
<dbReference type="AlphaFoldDB" id="A0A1I5SAW9"/>
<accession>A0A1I5SAW9</accession>
<dbReference type="Pfam" id="PF13180">
    <property type="entry name" value="PDZ_2"/>
    <property type="match status" value="1"/>
</dbReference>
<keyword evidence="2" id="KW-0812">Transmembrane</keyword>
<dbReference type="InterPro" id="IPR027065">
    <property type="entry name" value="Lon_Prtase"/>
</dbReference>
<dbReference type="PROSITE" id="PS51786">
    <property type="entry name" value="LON_PROTEOLYTIC"/>
    <property type="match status" value="1"/>
</dbReference>
<feature type="domain" description="PDZ" evidence="3">
    <location>
        <begin position="112"/>
        <end position="175"/>
    </location>
</feature>
<dbReference type="PROSITE" id="PS50106">
    <property type="entry name" value="PDZ"/>
    <property type="match status" value="1"/>
</dbReference>
<dbReference type="InterPro" id="IPR001478">
    <property type="entry name" value="PDZ"/>
</dbReference>
<dbReference type="InterPro" id="IPR036034">
    <property type="entry name" value="PDZ_sf"/>
</dbReference>
<evidence type="ECO:0000256" key="1">
    <source>
        <dbReference type="PROSITE-ProRule" id="PRU01122"/>
    </source>
</evidence>
<dbReference type="InterPro" id="IPR020568">
    <property type="entry name" value="Ribosomal_Su5_D2-typ_SF"/>
</dbReference>
<keyword evidence="2" id="KW-0472">Membrane</keyword>
<sequence>MEISKQKRVMILIKRYGLTIVLILLILVGTFLPLPYYIYRPGTADPLNEVVAVSDRDQQSDTGDFHLVTVRGGQATPIQLLLSQFSDYQEVYDLEDVFPEGYDRDDYMREQLLVMENSQQAATLVAYELAGVDYTVNYEGVYVVNVLDGMPAADTLVMGDKILEVNGEKITDADHLISLVDGYDEGDTLTFTVKREAETFETAIKLVPFPDQPETIGIGIQLVTNREVSLSREVEFFSGDIGGPSAGLVLTLELYDQLTVGDLTHGKKIAGTGEVDYEGNVGRIGGVDKKVVAADEEGCEIFFAPNEGGRSDSNYQTAKQTKEAIGSDMVIVPVDNVSDALDYLNSF</sequence>
<dbReference type="GO" id="GO:0004252">
    <property type="term" value="F:serine-type endopeptidase activity"/>
    <property type="evidence" value="ECO:0007669"/>
    <property type="project" value="UniProtKB-UniRule"/>
</dbReference>
<dbReference type="GO" id="GO:0030163">
    <property type="term" value="P:protein catabolic process"/>
    <property type="evidence" value="ECO:0007669"/>
    <property type="project" value="InterPro"/>
</dbReference>
<feature type="transmembrane region" description="Helical" evidence="2">
    <location>
        <begin position="16"/>
        <end position="39"/>
    </location>
</feature>
<dbReference type="EMBL" id="FOXC01000041">
    <property type="protein sequence ID" value="SFP67865.1"/>
    <property type="molecule type" value="Genomic_DNA"/>
</dbReference>
<keyword evidence="1" id="KW-0378">Hydrolase</keyword>
<name>A0A1I5SAW9_9BACI</name>
<comment type="similarity">
    <text evidence="1">Belongs to the peptidase S16 family.</text>
</comment>
<feature type="active site" evidence="1">
    <location>
        <position position="245"/>
    </location>
</feature>
<dbReference type="EC" id="3.4.21.53" evidence="1"/>
<evidence type="ECO:0000259" key="3">
    <source>
        <dbReference type="PROSITE" id="PS50106"/>
    </source>
</evidence>
<dbReference type="GO" id="GO:0004176">
    <property type="term" value="F:ATP-dependent peptidase activity"/>
    <property type="evidence" value="ECO:0007669"/>
    <property type="project" value="UniProtKB-UniRule"/>
</dbReference>
<evidence type="ECO:0000256" key="2">
    <source>
        <dbReference type="SAM" id="Phobius"/>
    </source>
</evidence>
<dbReference type="Gene3D" id="3.30.230.10">
    <property type="match status" value="1"/>
</dbReference>
<dbReference type="NCBIfam" id="NF041438">
    <property type="entry name" value="SepM_fam_S16"/>
    <property type="match status" value="1"/>
</dbReference>
<dbReference type="SUPFAM" id="SSF54211">
    <property type="entry name" value="Ribosomal protein S5 domain 2-like"/>
    <property type="match status" value="1"/>
</dbReference>
<dbReference type="Pfam" id="PF05362">
    <property type="entry name" value="Lon_C"/>
    <property type="match status" value="1"/>
</dbReference>
<reference evidence="5 6" key="1">
    <citation type="submission" date="2016-10" db="EMBL/GenBank/DDBJ databases">
        <authorList>
            <person name="de Groot N.N."/>
        </authorList>
    </citation>
    <scope>NUCLEOTIDE SEQUENCE [LARGE SCALE GENOMIC DNA]</scope>
    <source>
        <strain evidence="5 6">DSM 17073</strain>
    </source>
</reference>
<dbReference type="Proteomes" id="UP000242243">
    <property type="component" value="Unassembled WGS sequence"/>
</dbReference>
<evidence type="ECO:0000259" key="4">
    <source>
        <dbReference type="PROSITE" id="PS51786"/>
    </source>
</evidence>
<dbReference type="STRING" id="306540.SAMN05421839_14118"/>
<dbReference type="InterPro" id="IPR014721">
    <property type="entry name" value="Ribsml_uS5_D2-typ_fold_subgr"/>
</dbReference>
<dbReference type="Gene3D" id="2.30.42.10">
    <property type="match status" value="1"/>
</dbReference>
<dbReference type="PANTHER" id="PTHR10046">
    <property type="entry name" value="ATP DEPENDENT LON PROTEASE FAMILY MEMBER"/>
    <property type="match status" value="1"/>
</dbReference>
<dbReference type="GO" id="GO:0005524">
    <property type="term" value="F:ATP binding"/>
    <property type="evidence" value="ECO:0007669"/>
    <property type="project" value="InterPro"/>
</dbReference>
<feature type="domain" description="Lon proteolytic" evidence="4">
    <location>
        <begin position="240"/>
        <end position="347"/>
    </location>
</feature>
<evidence type="ECO:0000313" key="5">
    <source>
        <dbReference type="EMBL" id="SFP67865.1"/>
    </source>
</evidence>
<keyword evidence="1" id="KW-0720">Serine protease</keyword>
<dbReference type="GO" id="GO:0006508">
    <property type="term" value="P:proteolysis"/>
    <property type="evidence" value="ECO:0007669"/>
    <property type="project" value="UniProtKB-KW"/>
</dbReference>
<dbReference type="SUPFAM" id="SSF50156">
    <property type="entry name" value="PDZ domain-like"/>
    <property type="match status" value="1"/>
</dbReference>